<dbReference type="GO" id="GO:0140359">
    <property type="term" value="F:ABC-type transporter activity"/>
    <property type="evidence" value="ECO:0007669"/>
    <property type="project" value="InterPro"/>
</dbReference>
<dbReference type="InterPro" id="IPR050683">
    <property type="entry name" value="Bact_Polysacc_Export_ATP-bd"/>
</dbReference>
<feature type="domain" description="ABC transporter" evidence="6">
    <location>
        <begin position="6"/>
        <end position="233"/>
    </location>
</feature>
<dbReference type="PANTHER" id="PTHR46743:SF2">
    <property type="entry name" value="TEICHOIC ACIDS EXPORT ATP-BINDING PROTEIN TAGH"/>
    <property type="match status" value="1"/>
</dbReference>
<dbReference type="PROSITE" id="PS50893">
    <property type="entry name" value="ABC_TRANSPORTER_2"/>
    <property type="match status" value="1"/>
</dbReference>
<evidence type="ECO:0000256" key="1">
    <source>
        <dbReference type="ARBA" id="ARBA00005417"/>
    </source>
</evidence>
<keyword evidence="4 7" id="KW-0067">ATP-binding</keyword>
<protein>
    <submittedName>
        <fullName evidence="7">ABC transporter ATP-binding protein</fullName>
    </submittedName>
</protein>
<evidence type="ECO:0000313" key="8">
    <source>
        <dbReference type="Proteomes" id="UP000613768"/>
    </source>
</evidence>
<dbReference type="Pfam" id="PF00005">
    <property type="entry name" value="ABC_tran"/>
    <property type="match status" value="1"/>
</dbReference>
<dbReference type="AlphaFoldDB" id="A0AAW3ZFF3"/>
<comment type="caution">
    <text evidence="7">The sequence shown here is derived from an EMBL/GenBank/DDBJ whole genome shotgun (WGS) entry which is preliminary data.</text>
</comment>
<dbReference type="InterPro" id="IPR015860">
    <property type="entry name" value="ABC_transpr_TagH-like"/>
</dbReference>
<keyword evidence="3" id="KW-0547">Nucleotide-binding</keyword>
<proteinExistence type="inferred from homology"/>
<keyword evidence="8" id="KW-1185">Reference proteome</keyword>
<dbReference type="EMBL" id="JACYTR010000005">
    <property type="protein sequence ID" value="MBD8524895.1"/>
    <property type="molecule type" value="Genomic_DNA"/>
</dbReference>
<reference evidence="7 8" key="1">
    <citation type="submission" date="2020-09" db="EMBL/GenBank/DDBJ databases">
        <title>Pseudoxanthomonas sp. CAU 1598 isolated from sand of Yaerae Beach.</title>
        <authorList>
            <person name="Kim W."/>
        </authorList>
    </citation>
    <scope>NUCLEOTIDE SEQUENCE [LARGE SCALE GENOMIC DNA]</scope>
    <source>
        <strain evidence="7 8">CAU 1598</strain>
    </source>
</reference>
<dbReference type="InterPro" id="IPR027417">
    <property type="entry name" value="P-loop_NTPase"/>
</dbReference>
<comment type="similarity">
    <text evidence="1">Belongs to the ABC transporter superfamily.</text>
</comment>
<dbReference type="SMART" id="SM00382">
    <property type="entry name" value="AAA"/>
    <property type="match status" value="1"/>
</dbReference>
<gene>
    <name evidence="7" type="ORF">IFO71_03980</name>
</gene>
<dbReference type="GO" id="GO:0016887">
    <property type="term" value="F:ATP hydrolysis activity"/>
    <property type="evidence" value="ECO:0007669"/>
    <property type="project" value="InterPro"/>
</dbReference>
<name>A0AAW3ZFF3_9GAMM</name>
<dbReference type="GO" id="GO:0016020">
    <property type="term" value="C:membrane"/>
    <property type="evidence" value="ECO:0007669"/>
    <property type="project" value="InterPro"/>
</dbReference>
<dbReference type="InterPro" id="IPR003439">
    <property type="entry name" value="ABC_transporter-like_ATP-bd"/>
</dbReference>
<evidence type="ECO:0000256" key="2">
    <source>
        <dbReference type="ARBA" id="ARBA00022448"/>
    </source>
</evidence>
<evidence type="ECO:0000256" key="5">
    <source>
        <dbReference type="SAM" id="MobiDB-lite"/>
    </source>
</evidence>
<keyword evidence="2" id="KW-0813">Transport</keyword>
<evidence type="ECO:0000259" key="6">
    <source>
        <dbReference type="PROSITE" id="PS50893"/>
    </source>
</evidence>
<dbReference type="InterPro" id="IPR003593">
    <property type="entry name" value="AAA+_ATPase"/>
</dbReference>
<dbReference type="SUPFAM" id="SSF52540">
    <property type="entry name" value="P-loop containing nucleoside triphosphate hydrolases"/>
    <property type="match status" value="1"/>
</dbReference>
<evidence type="ECO:0000256" key="4">
    <source>
        <dbReference type="ARBA" id="ARBA00022840"/>
    </source>
</evidence>
<organism evidence="7 8">
    <name type="scientific">Pseudomarimonas arenosa</name>
    <dbReference type="NCBI Taxonomy" id="2774145"/>
    <lineage>
        <taxon>Bacteria</taxon>
        <taxon>Pseudomonadati</taxon>
        <taxon>Pseudomonadota</taxon>
        <taxon>Gammaproteobacteria</taxon>
        <taxon>Lysobacterales</taxon>
        <taxon>Lysobacteraceae</taxon>
        <taxon>Pseudomarimonas</taxon>
    </lineage>
</organism>
<dbReference type="PANTHER" id="PTHR46743">
    <property type="entry name" value="TEICHOIC ACIDS EXPORT ATP-BINDING PROTEIN TAGH"/>
    <property type="match status" value="1"/>
</dbReference>
<accession>A0AAW3ZFF3</accession>
<sequence length="247" mass="27464">MSDSAIRLCGVGVAFPMQRRLMGQRFWALDHIDLDLKHGNKLGVIGRNGAGKSTLLRVLAGAIEPDRGEIIRCHGSIQLLAINLGFVHYLTGRDNAILSGLLQGFDRRTIESKLERIAEFSGLGRFFDQPINTYSSGMVSRLGFSLAMQLEPDVLLIDETLSVGDAEFREKSSKALREKFDSDQTVVLVSHNDSTLSRLCDRLLWVEHGRSIMLGPADEVLESYRRSNADEQPPSRDLPLPSEDDEL</sequence>
<dbReference type="CDD" id="cd03220">
    <property type="entry name" value="ABC_KpsT_Wzt"/>
    <property type="match status" value="1"/>
</dbReference>
<feature type="region of interest" description="Disordered" evidence="5">
    <location>
        <begin position="223"/>
        <end position="247"/>
    </location>
</feature>
<evidence type="ECO:0000256" key="3">
    <source>
        <dbReference type="ARBA" id="ARBA00022741"/>
    </source>
</evidence>
<dbReference type="Gene3D" id="3.40.50.300">
    <property type="entry name" value="P-loop containing nucleotide triphosphate hydrolases"/>
    <property type="match status" value="1"/>
</dbReference>
<dbReference type="Proteomes" id="UP000613768">
    <property type="component" value="Unassembled WGS sequence"/>
</dbReference>
<evidence type="ECO:0000313" key="7">
    <source>
        <dbReference type="EMBL" id="MBD8524895.1"/>
    </source>
</evidence>
<dbReference type="RefSeq" id="WP_192028245.1">
    <property type="nucleotide sequence ID" value="NZ_JACYTR010000005.1"/>
</dbReference>
<dbReference type="GO" id="GO:0005524">
    <property type="term" value="F:ATP binding"/>
    <property type="evidence" value="ECO:0007669"/>
    <property type="project" value="UniProtKB-KW"/>
</dbReference>